<proteinExistence type="predicted"/>
<dbReference type="PANTHER" id="PTHR19136:SF81">
    <property type="entry name" value="MOLYBDENUM COFACTOR GUANYLYLTRANSFERASE"/>
    <property type="match status" value="1"/>
</dbReference>
<dbReference type="GO" id="GO:0016740">
    <property type="term" value="F:transferase activity"/>
    <property type="evidence" value="ECO:0007669"/>
    <property type="project" value="UniProtKB-KW"/>
</dbReference>
<dbReference type="EMBL" id="JAVFCB010000011">
    <property type="protein sequence ID" value="MDQ4215459.1"/>
    <property type="molecule type" value="Genomic_DNA"/>
</dbReference>
<gene>
    <name evidence="3" type="ORF">RBR11_16195</name>
</gene>
<evidence type="ECO:0000313" key="3">
    <source>
        <dbReference type="EMBL" id="MDQ4215459.1"/>
    </source>
</evidence>
<dbReference type="PANTHER" id="PTHR19136">
    <property type="entry name" value="MOLYBDENUM COFACTOR GUANYLYLTRANSFERASE"/>
    <property type="match status" value="1"/>
</dbReference>
<evidence type="ECO:0000313" key="4">
    <source>
        <dbReference type="Proteomes" id="UP001230289"/>
    </source>
</evidence>
<evidence type="ECO:0000256" key="1">
    <source>
        <dbReference type="ARBA" id="ARBA00022679"/>
    </source>
</evidence>
<sequence length="212" mass="21805">MSGAGVDPGTEPDPGSVTGLGAILLVGGRARRMDGAVKPLLSVGGAPLLTRALRALAHAGADPVVAVGPRLDESDVVWVREDPPFGGPVAAIAAALAHGALAATEWVLVLAGDLVHPEAVVRRLLAAPRTAEYDGVVFRAGEQPQWLAALYRVGSLRAALAELDAPEGVPCRALLGGLALHRILDEDGCTGDIDTPEDLDRARADAQMEEIS</sequence>
<reference evidence="3 4" key="1">
    <citation type="submission" date="2023-08" db="EMBL/GenBank/DDBJ databases">
        <title>Microbacterium sp. nov., isolated from a waste landfill.</title>
        <authorList>
            <person name="Wen W."/>
        </authorList>
    </citation>
    <scope>NUCLEOTIDE SEQUENCE [LARGE SCALE GENOMIC DNA]</scope>
    <source>
        <strain evidence="3 4">ASV81</strain>
    </source>
</reference>
<feature type="domain" description="MobA-like NTP transferase" evidence="2">
    <location>
        <begin position="22"/>
        <end position="174"/>
    </location>
</feature>
<keyword evidence="4" id="KW-1185">Reference proteome</keyword>
<dbReference type="Gene3D" id="3.90.550.10">
    <property type="entry name" value="Spore Coat Polysaccharide Biosynthesis Protein SpsA, Chain A"/>
    <property type="match status" value="1"/>
</dbReference>
<dbReference type="Pfam" id="PF12804">
    <property type="entry name" value="NTP_transf_3"/>
    <property type="match status" value="1"/>
</dbReference>
<dbReference type="InterPro" id="IPR029044">
    <property type="entry name" value="Nucleotide-diphossugar_trans"/>
</dbReference>
<dbReference type="RefSeq" id="WP_308490413.1">
    <property type="nucleotide sequence ID" value="NZ_JAVFCB010000011.1"/>
</dbReference>
<keyword evidence="1 3" id="KW-0808">Transferase</keyword>
<comment type="caution">
    <text evidence="3">The sequence shown here is derived from an EMBL/GenBank/DDBJ whole genome shotgun (WGS) entry which is preliminary data.</text>
</comment>
<dbReference type="Proteomes" id="UP001230289">
    <property type="component" value="Unassembled WGS sequence"/>
</dbReference>
<organism evidence="3 4">
    <name type="scientific">Microbacterium capsulatum</name>
    <dbReference type="NCBI Taxonomy" id="3041921"/>
    <lineage>
        <taxon>Bacteria</taxon>
        <taxon>Bacillati</taxon>
        <taxon>Actinomycetota</taxon>
        <taxon>Actinomycetes</taxon>
        <taxon>Micrococcales</taxon>
        <taxon>Microbacteriaceae</taxon>
        <taxon>Microbacterium</taxon>
    </lineage>
</organism>
<name>A0ABU0XJY3_9MICO</name>
<dbReference type="InterPro" id="IPR025877">
    <property type="entry name" value="MobA-like_NTP_Trfase"/>
</dbReference>
<dbReference type="SUPFAM" id="SSF53448">
    <property type="entry name" value="Nucleotide-diphospho-sugar transferases"/>
    <property type="match status" value="1"/>
</dbReference>
<protein>
    <submittedName>
        <fullName evidence="3">NTP transferase domain-containing protein</fullName>
    </submittedName>
</protein>
<evidence type="ECO:0000259" key="2">
    <source>
        <dbReference type="Pfam" id="PF12804"/>
    </source>
</evidence>
<accession>A0ABU0XJY3</accession>